<evidence type="ECO:0000313" key="3">
    <source>
        <dbReference type="Proteomes" id="UP000179106"/>
    </source>
</evidence>
<dbReference type="Proteomes" id="UP000179106">
    <property type="component" value="Unassembled WGS sequence"/>
</dbReference>
<dbReference type="Pfam" id="PF16363">
    <property type="entry name" value="GDP_Man_Dehyd"/>
    <property type="match status" value="1"/>
</dbReference>
<dbReference type="Gene3D" id="3.40.50.720">
    <property type="entry name" value="NAD(P)-binding Rossmann-like Domain"/>
    <property type="match status" value="1"/>
</dbReference>
<reference evidence="2 3" key="1">
    <citation type="journal article" date="2016" name="Nat. Commun.">
        <title>Thousands of microbial genomes shed light on interconnected biogeochemical processes in an aquifer system.</title>
        <authorList>
            <person name="Anantharaman K."/>
            <person name="Brown C.T."/>
            <person name="Hug L.A."/>
            <person name="Sharon I."/>
            <person name="Castelle C.J."/>
            <person name="Probst A.J."/>
            <person name="Thomas B.C."/>
            <person name="Singh A."/>
            <person name="Wilkins M.J."/>
            <person name="Karaoz U."/>
            <person name="Brodie E.L."/>
            <person name="Williams K.H."/>
            <person name="Hubbard S.S."/>
            <person name="Banfield J.F."/>
        </authorList>
    </citation>
    <scope>NUCLEOTIDE SEQUENCE [LARGE SCALE GENOMIC DNA]</scope>
</reference>
<accession>A0A1G2GSV7</accession>
<evidence type="ECO:0000259" key="1">
    <source>
        <dbReference type="Pfam" id="PF16363"/>
    </source>
</evidence>
<proteinExistence type="predicted"/>
<dbReference type="AlphaFoldDB" id="A0A1G2GSV7"/>
<dbReference type="SUPFAM" id="SSF51735">
    <property type="entry name" value="NAD(P)-binding Rossmann-fold domains"/>
    <property type="match status" value="1"/>
</dbReference>
<dbReference type="EMBL" id="MHNW01000024">
    <property type="protein sequence ID" value="OGZ53286.1"/>
    <property type="molecule type" value="Genomic_DNA"/>
</dbReference>
<dbReference type="InterPro" id="IPR036291">
    <property type="entry name" value="NAD(P)-bd_dom_sf"/>
</dbReference>
<feature type="domain" description="NAD(P)-binding" evidence="1">
    <location>
        <begin position="8"/>
        <end position="330"/>
    </location>
</feature>
<sequence>MKSHKTILITGGAGFIGTNAAERFIQKGVKPIILDNLSRKGSEINLKYLEEKYSGKFEFLKADVRHDFDKLSEAVRRSSVVLHLAAQVAVTTSVANPREDFEINALGTFNLLEAARLARNRPFVIYSSTNKVYGEMKRAKTIEEEQRYRFLEYPHGISEDQPLDFHSPYGCSKGAADQYVRDYQRLYGIPSVVFRQSCIYGQRQFGVEDQGWVAWFIIAAILDKPITIYGNGKQVRDLLYIDDLIDAYELAIANQDKVAGQIYNMGGGPENTLSLLEFLGKLKTILGSEPKYNFSAIRPGDQPIYVSDIRKFGEYLGFSPKVSVERGIAKLIGWINENRGVIEPIFD</sequence>
<organism evidence="2 3">
    <name type="scientific">Candidatus Ryanbacteria bacterium RIFCSPLOWO2_01_FULL_48_26</name>
    <dbReference type="NCBI Taxonomy" id="1802126"/>
    <lineage>
        <taxon>Bacteria</taxon>
        <taxon>Candidatus Ryaniibacteriota</taxon>
    </lineage>
</organism>
<dbReference type="InterPro" id="IPR016040">
    <property type="entry name" value="NAD(P)-bd_dom"/>
</dbReference>
<gene>
    <name evidence="2" type="ORF">A3B25_00225</name>
</gene>
<protein>
    <submittedName>
        <fullName evidence="2">CDP-paratose 2-epimerase</fullName>
    </submittedName>
</protein>
<dbReference type="STRING" id="1802126.A3B25_00225"/>
<comment type="caution">
    <text evidence="2">The sequence shown here is derived from an EMBL/GenBank/DDBJ whole genome shotgun (WGS) entry which is preliminary data.</text>
</comment>
<name>A0A1G2GSV7_9BACT</name>
<evidence type="ECO:0000313" key="2">
    <source>
        <dbReference type="EMBL" id="OGZ53286.1"/>
    </source>
</evidence>
<dbReference type="PANTHER" id="PTHR43000">
    <property type="entry name" value="DTDP-D-GLUCOSE 4,6-DEHYDRATASE-RELATED"/>
    <property type="match status" value="1"/>
</dbReference>